<feature type="compositionally biased region" description="Low complexity" evidence="13">
    <location>
        <begin position="620"/>
        <end position="631"/>
    </location>
</feature>
<dbReference type="Proteomes" id="UP000800035">
    <property type="component" value="Unassembled WGS sequence"/>
</dbReference>
<dbReference type="SUPFAM" id="SSF52540">
    <property type="entry name" value="P-loop containing nucleoside triphosphate hydrolases"/>
    <property type="match status" value="1"/>
</dbReference>
<dbReference type="PROSITE" id="PS00674">
    <property type="entry name" value="AAA"/>
    <property type="match status" value="1"/>
</dbReference>
<evidence type="ECO:0000256" key="8">
    <source>
        <dbReference type="ARBA" id="ARBA00022989"/>
    </source>
</evidence>
<dbReference type="InterPro" id="IPR003960">
    <property type="entry name" value="ATPase_AAA_CS"/>
</dbReference>
<evidence type="ECO:0000256" key="10">
    <source>
        <dbReference type="ARBA" id="ARBA00023136"/>
    </source>
</evidence>
<evidence type="ECO:0000256" key="6">
    <source>
        <dbReference type="ARBA" id="ARBA00022801"/>
    </source>
</evidence>
<feature type="region of interest" description="Disordered" evidence="13">
    <location>
        <begin position="555"/>
        <end position="662"/>
    </location>
</feature>
<feature type="compositionally biased region" description="Acidic residues" evidence="13">
    <location>
        <begin position="632"/>
        <end position="644"/>
    </location>
</feature>
<comment type="catalytic activity">
    <reaction evidence="11">
        <text>ATP + H2O = ADP + phosphate + H(+)</text>
        <dbReference type="Rhea" id="RHEA:13065"/>
        <dbReference type="ChEBI" id="CHEBI:15377"/>
        <dbReference type="ChEBI" id="CHEBI:15378"/>
        <dbReference type="ChEBI" id="CHEBI:30616"/>
        <dbReference type="ChEBI" id="CHEBI:43474"/>
        <dbReference type="ChEBI" id="CHEBI:456216"/>
    </reaction>
    <physiologicalReaction direction="left-to-right" evidence="11">
        <dbReference type="Rhea" id="RHEA:13066"/>
    </physiologicalReaction>
</comment>
<keyword evidence="5" id="KW-0999">Mitochondrion inner membrane</keyword>
<feature type="domain" description="AAA+ ATPase" evidence="14">
    <location>
        <begin position="290"/>
        <end position="440"/>
    </location>
</feature>
<keyword evidence="7 12" id="KW-0067">ATP-binding</keyword>
<dbReference type="AlphaFoldDB" id="A0A6A5U7W8"/>
<sequence>MSVTTTFPPGLGSKTTIMDLAATAILPDSVPATISPLIKLIYGFLLKKGRIDITAAISKLALFAGAIYSLKTLWDFTHPIILSTLTTSITLPIEHQTAKDIQAWLSSQGSIGGSTKSAAQRHIKYTATGMVYNKSTQKFQLEGEKQTNIAGGWFWFKRQPLYFVYARVSSDQKQPQYVEANDHGSKQLSGDEITVHALGFSGVLEELVREVSVAQVVVKGTTVVFHVSDPNDDNVYRAGYFSEWMPQTRPSRPMSTIDLSAELKKSVLDDVTQFLEPAREKYYSDRGIPYSRKILAFGPPGTGKSSFALALAGMIRGALYSANMGEIRDEAHMRRLFQCPEKGDILLLEDIDCANIKREAMKGEGKKRKTKTKRRSRRRGFVEDSQPPPSPISLSGLLNAIDSIPDGVILLMTSNSPESLDKALVRPGRIDKQVLFGYISKAVAESIFVRMYQHDDGLPTSPEVAALATTFAKKIPELKLTPAEVQGYLIPRRDPLVAVAEADKWVADVLEAREKGLNIVGVKGDDAALGIKKKQKGKNKKKGGKKCLARKEKIVSKEAAEDGPVEPAGPVDDDDAEFFDAREEVESEPLAVVKTKKSRTRRRRSRSPDTDGSLSDTLIDGDSSESGSESEVCSDDDSGSDSDSGDSSNDSASEDESDSDDE</sequence>
<dbReference type="SMART" id="SM01024">
    <property type="entry name" value="BCS1_N"/>
    <property type="match status" value="1"/>
</dbReference>
<feature type="compositionally biased region" description="Basic residues" evidence="13">
    <location>
        <begin position="365"/>
        <end position="379"/>
    </location>
</feature>
<comment type="subcellular location">
    <subcellularLocation>
        <location evidence="1">Mitochondrion inner membrane</location>
        <topology evidence="1">Single-pass membrane protein</topology>
    </subcellularLocation>
</comment>
<dbReference type="EMBL" id="ML976983">
    <property type="protein sequence ID" value="KAF1960430.1"/>
    <property type="molecule type" value="Genomic_DNA"/>
</dbReference>
<keyword evidence="4 12" id="KW-0547">Nucleotide-binding</keyword>
<dbReference type="Pfam" id="PF25426">
    <property type="entry name" value="AAA_lid_BCS1"/>
    <property type="match status" value="1"/>
</dbReference>
<keyword evidence="9" id="KW-0496">Mitochondrion</keyword>
<dbReference type="InterPro" id="IPR003593">
    <property type="entry name" value="AAA+_ATPase"/>
</dbReference>
<feature type="compositionally biased region" description="Acidic residues" evidence="13">
    <location>
        <begin position="652"/>
        <end position="662"/>
    </location>
</feature>
<keyword evidence="8" id="KW-1133">Transmembrane helix</keyword>
<evidence type="ECO:0000256" key="12">
    <source>
        <dbReference type="RuleBase" id="RU003651"/>
    </source>
</evidence>
<dbReference type="GO" id="GO:0005524">
    <property type="term" value="F:ATP binding"/>
    <property type="evidence" value="ECO:0007669"/>
    <property type="project" value="UniProtKB-KW"/>
</dbReference>
<name>A0A6A5U7W8_9PLEO</name>
<keyword evidence="10" id="KW-0472">Membrane</keyword>
<gene>
    <name evidence="16" type="ORF">CC80DRAFT_293712</name>
</gene>
<comment type="similarity">
    <text evidence="2">Belongs to the AAA ATPase family. BCS1 subfamily.</text>
</comment>
<evidence type="ECO:0000256" key="7">
    <source>
        <dbReference type="ARBA" id="ARBA00022840"/>
    </source>
</evidence>
<evidence type="ECO:0000256" key="13">
    <source>
        <dbReference type="SAM" id="MobiDB-lite"/>
    </source>
</evidence>
<dbReference type="InterPro" id="IPR003959">
    <property type="entry name" value="ATPase_AAA_core"/>
</dbReference>
<dbReference type="InterPro" id="IPR057495">
    <property type="entry name" value="AAA_lid_BCS1"/>
</dbReference>
<evidence type="ECO:0000256" key="4">
    <source>
        <dbReference type="ARBA" id="ARBA00022741"/>
    </source>
</evidence>
<dbReference type="Pfam" id="PF00004">
    <property type="entry name" value="AAA"/>
    <property type="match status" value="1"/>
</dbReference>
<dbReference type="InterPro" id="IPR027417">
    <property type="entry name" value="P-loop_NTPase"/>
</dbReference>
<feature type="compositionally biased region" description="Basic residues" evidence="13">
    <location>
        <begin position="594"/>
        <end position="605"/>
    </location>
</feature>
<dbReference type="GO" id="GO:0005743">
    <property type="term" value="C:mitochondrial inner membrane"/>
    <property type="evidence" value="ECO:0007669"/>
    <property type="project" value="UniProtKB-SubCell"/>
</dbReference>
<evidence type="ECO:0000259" key="15">
    <source>
        <dbReference type="SMART" id="SM01024"/>
    </source>
</evidence>
<evidence type="ECO:0000259" key="14">
    <source>
        <dbReference type="SMART" id="SM00382"/>
    </source>
</evidence>
<dbReference type="InterPro" id="IPR014851">
    <property type="entry name" value="BCS1_N"/>
</dbReference>
<dbReference type="Gene3D" id="3.40.50.300">
    <property type="entry name" value="P-loop containing nucleotide triphosphate hydrolases"/>
    <property type="match status" value="1"/>
</dbReference>
<keyword evidence="6 16" id="KW-0378">Hydrolase</keyword>
<keyword evidence="3" id="KW-0812">Transmembrane</keyword>
<feature type="domain" description="BCS1 N-terminal" evidence="15">
    <location>
        <begin position="61"/>
        <end position="257"/>
    </location>
</feature>
<keyword evidence="17" id="KW-1185">Reference proteome</keyword>
<dbReference type="InterPro" id="IPR050747">
    <property type="entry name" value="Mitochondrial_chaperone_BCS1"/>
</dbReference>
<reference evidence="16" key="1">
    <citation type="journal article" date="2020" name="Stud. Mycol.">
        <title>101 Dothideomycetes genomes: a test case for predicting lifestyles and emergence of pathogens.</title>
        <authorList>
            <person name="Haridas S."/>
            <person name="Albert R."/>
            <person name="Binder M."/>
            <person name="Bloem J."/>
            <person name="Labutti K."/>
            <person name="Salamov A."/>
            <person name="Andreopoulos B."/>
            <person name="Baker S."/>
            <person name="Barry K."/>
            <person name="Bills G."/>
            <person name="Bluhm B."/>
            <person name="Cannon C."/>
            <person name="Castanera R."/>
            <person name="Culley D."/>
            <person name="Daum C."/>
            <person name="Ezra D."/>
            <person name="Gonzalez J."/>
            <person name="Henrissat B."/>
            <person name="Kuo A."/>
            <person name="Liang C."/>
            <person name="Lipzen A."/>
            <person name="Lutzoni F."/>
            <person name="Magnuson J."/>
            <person name="Mondo S."/>
            <person name="Nolan M."/>
            <person name="Ohm R."/>
            <person name="Pangilinan J."/>
            <person name="Park H.-J."/>
            <person name="Ramirez L."/>
            <person name="Alfaro M."/>
            <person name="Sun H."/>
            <person name="Tritt A."/>
            <person name="Yoshinaga Y."/>
            <person name="Zwiers L.-H."/>
            <person name="Turgeon B."/>
            <person name="Goodwin S."/>
            <person name="Spatafora J."/>
            <person name="Crous P."/>
            <person name="Grigoriev I."/>
        </authorList>
    </citation>
    <scope>NUCLEOTIDE SEQUENCE</scope>
    <source>
        <strain evidence="16">CBS 675.92</strain>
    </source>
</reference>
<dbReference type="GO" id="GO:0016887">
    <property type="term" value="F:ATP hydrolysis activity"/>
    <property type="evidence" value="ECO:0007669"/>
    <property type="project" value="InterPro"/>
</dbReference>
<evidence type="ECO:0000256" key="3">
    <source>
        <dbReference type="ARBA" id="ARBA00022692"/>
    </source>
</evidence>
<organism evidence="16 17">
    <name type="scientific">Byssothecium circinans</name>
    <dbReference type="NCBI Taxonomy" id="147558"/>
    <lineage>
        <taxon>Eukaryota</taxon>
        <taxon>Fungi</taxon>
        <taxon>Dikarya</taxon>
        <taxon>Ascomycota</taxon>
        <taxon>Pezizomycotina</taxon>
        <taxon>Dothideomycetes</taxon>
        <taxon>Pleosporomycetidae</taxon>
        <taxon>Pleosporales</taxon>
        <taxon>Massarineae</taxon>
        <taxon>Massarinaceae</taxon>
        <taxon>Byssothecium</taxon>
    </lineage>
</organism>
<evidence type="ECO:0000256" key="2">
    <source>
        <dbReference type="ARBA" id="ARBA00007448"/>
    </source>
</evidence>
<feature type="region of interest" description="Disordered" evidence="13">
    <location>
        <begin position="362"/>
        <end position="393"/>
    </location>
</feature>
<evidence type="ECO:0000256" key="9">
    <source>
        <dbReference type="ARBA" id="ARBA00023128"/>
    </source>
</evidence>
<evidence type="ECO:0000256" key="11">
    <source>
        <dbReference type="ARBA" id="ARBA00048778"/>
    </source>
</evidence>
<evidence type="ECO:0000313" key="16">
    <source>
        <dbReference type="EMBL" id="KAF1960430.1"/>
    </source>
</evidence>
<protein>
    <submittedName>
        <fullName evidence="16">P-loop containing nucleoside triphosphate hydrolase protein</fullName>
    </submittedName>
</protein>
<dbReference type="PANTHER" id="PTHR23070">
    <property type="entry name" value="BCS1 AAA-TYPE ATPASE"/>
    <property type="match status" value="1"/>
</dbReference>
<accession>A0A6A5U7W8</accession>
<evidence type="ECO:0000256" key="5">
    <source>
        <dbReference type="ARBA" id="ARBA00022792"/>
    </source>
</evidence>
<dbReference type="SMART" id="SM00382">
    <property type="entry name" value="AAA"/>
    <property type="match status" value="1"/>
</dbReference>
<evidence type="ECO:0000313" key="17">
    <source>
        <dbReference type="Proteomes" id="UP000800035"/>
    </source>
</evidence>
<proteinExistence type="inferred from homology"/>
<dbReference type="OrthoDB" id="10251412at2759"/>
<evidence type="ECO:0000256" key="1">
    <source>
        <dbReference type="ARBA" id="ARBA00004434"/>
    </source>
</evidence>
<dbReference type="Pfam" id="PF08740">
    <property type="entry name" value="BCS1_N"/>
    <property type="match status" value="1"/>
</dbReference>